<sequence length="507" mass="56329">MPADSRCEYGAASSDTEGCRRRRISIRIRSFLPVACNYAIAAAFTTLYRTAAPRYARSEQGATPAFREASRSRRHSLPRRRHRRTISRASVESTTADHVRCPPSLLGGSACSAPGAAAATKRLERTQSNMFLLTEAMTTFKLLCICLFIATPGNALELLVSTPDMSIPLGSESGFFVRLDRASNESVQVHAAVKEGCSAVNLPGPAWIPLEGIEPAWINVSAVGAGHATVKLNTSRPFVRSADAFVHIEVFKLGWLETLSVVVGWIYFLAWSVSFYPQIYLNWKRKCVEGLSFDFVGLNLTGFLAYSFFNLGMYFSCVVQEEYRELHPTGIIPVELNDIVFGLHAALATFVTVVQCCIYEHRGQRVSLPARLLLAAVWTGAAIFGVVTLAAGSHWRTPWLFYLYYFSYCKLIITLTKYMPQAYLNYVRKSTSGWSIGNILLDFTGGSLSLLQMLIIAYNYDDWMSLFGNVVKTGLSFISMAFDILFIVQHYGLYRNGRVELTDQGEG</sequence>
<dbReference type="Proteomes" id="UP000821865">
    <property type="component" value="Chromosome 4"/>
</dbReference>
<keyword evidence="2" id="KW-1185">Reference proteome</keyword>
<evidence type="ECO:0000313" key="2">
    <source>
        <dbReference type="Proteomes" id="UP000821865"/>
    </source>
</evidence>
<dbReference type="EMBL" id="CM023473">
    <property type="protein sequence ID" value="KAH7955045.1"/>
    <property type="molecule type" value="Genomic_DNA"/>
</dbReference>
<comment type="caution">
    <text evidence="1">The sequence shown here is derived from an EMBL/GenBank/DDBJ whole genome shotgun (WGS) entry which is preliminary data.</text>
</comment>
<gene>
    <name evidence="1" type="ORF">HPB49_024242</name>
</gene>
<protein>
    <submittedName>
        <fullName evidence="1">Uncharacterized protein</fullName>
    </submittedName>
</protein>
<organism evidence="1 2">
    <name type="scientific">Dermacentor silvarum</name>
    <name type="common">Tick</name>
    <dbReference type="NCBI Taxonomy" id="543639"/>
    <lineage>
        <taxon>Eukaryota</taxon>
        <taxon>Metazoa</taxon>
        <taxon>Ecdysozoa</taxon>
        <taxon>Arthropoda</taxon>
        <taxon>Chelicerata</taxon>
        <taxon>Arachnida</taxon>
        <taxon>Acari</taxon>
        <taxon>Parasitiformes</taxon>
        <taxon>Ixodida</taxon>
        <taxon>Ixodoidea</taxon>
        <taxon>Ixodidae</taxon>
        <taxon>Rhipicephalinae</taxon>
        <taxon>Dermacentor</taxon>
    </lineage>
</organism>
<evidence type="ECO:0000313" key="1">
    <source>
        <dbReference type="EMBL" id="KAH7955045.1"/>
    </source>
</evidence>
<accession>A0ACB8D0Q0</accession>
<proteinExistence type="predicted"/>
<reference evidence="1" key="1">
    <citation type="submission" date="2020-05" db="EMBL/GenBank/DDBJ databases">
        <title>Large-scale comparative analyses of tick genomes elucidate their genetic diversity and vector capacities.</title>
        <authorList>
            <person name="Jia N."/>
            <person name="Wang J."/>
            <person name="Shi W."/>
            <person name="Du L."/>
            <person name="Sun Y."/>
            <person name="Zhan W."/>
            <person name="Jiang J."/>
            <person name="Wang Q."/>
            <person name="Zhang B."/>
            <person name="Ji P."/>
            <person name="Sakyi L.B."/>
            <person name="Cui X."/>
            <person name="Yuan T."/>
            <person name="Jiang B."/>
            <person name="Yang W."/>
            <person name="Lam T.T.-Y."/>
            <person name="Chang Q."/>
            <person name="Ding S."/>
            <person name="Wang X."/>
            <person name="Zhu J."/>
            <person name="Ruan X."/>
            <person name="Zhao L."/>
            <person name="Wei J."/>
            <person name="Que T."/>
            <person name="Du C."/>
            <person name="Cheng J."/>
            <person name="Dai P."/>
            <person name="Han X."/>
            <person name="Huang E."/>
            <person name="Gao Y."/>
            <person name="Liu J."/>
            <person name="Shao H."/>
            <person name="Ye R."/>
            <person name="Li L."/>
            <person name="Wei W."/>
            <person name="Wang X."/>
            <person name="Wang C."/>
            <person name="Yang T."/>
            <person name="Huo Q."/>
            <person name="Li W."/>
            <person name="Guo W."/>
            <person name="Chen H."/>
            <person name="Zhou L."/>
            <person name="Ni X."/>
            <person name="Tian J."/>
            <person name="Zhou Y."/>
            <person name="Sheng Y."/>
            <person name="Liu T."/>
            <person name="Pan Y."/>
            <person name="Xia L."/>
            <person name="Li J."/>
            <person name="Zhao F."/>
            <person name="Cao W."/>
        </authorList>
    </citation>
    <scope>NUCLEOTIDE SEQUENCE</scope>
    <source>
        <strain evidence="1">Dsil-2018</strain>
    </source>
</reference>
<name>A0ACB8D0Q0_DERSI</name>